<dbReference type="KEGG" id="rba:RB3669"/>
<dbReference type="EnsemblBacteria" id="CAD73335">
    <property type="protein sequence ID" value="CAD73335"/>
    <property type="gene ID" value="RB3669"/>
</dbReference>
<keyword evidence="2" id="KW-1185">Reference proteome</keyword>
<dbReference type="STRING" id="243090.RB3669"/>
<organism evidence="1 2">
    <name type="scientific">Rhodopirellula baltica (strain DSM 10527 / NCIMB 13988 / SH1)</name>
    <dbReference type="NCBI Taxonomy" id="243090"/>
    <lineage>
        <taxon>Bacteria</taxon>
        <taxon>Pseudomonadati</taxon>
        <taxon>Planctomycetota</taxon>
        <taxon>Planctomycetia</taxon>
        <taxon>Pirellulales</taxon>
        <taxon>Pirellulaceae</taxon>
        <taxon>Rhodopirellula</taxon>
    </lineage>
</organism>
<protein>
    <submittedName>
        <fullName evidence="1">Uncharacterized protein</fullName>
    </submittedName>
</protein>
<proteinExistence type="predicted"/>
<dbReference type="HOGENOM" id="CLU_2275252_0_0_0"/>
<accession>Q7UTU9</accession>
<sequence>MQCRRGFALWRMPKGKGGGHQLATTGFLSVDALNAAPRLHLCRALSADHVLTFSSAHPATATSLPPRRDDEFELTVSLGVNFRCQSAQEVSRRNIRRSRCEA</sequence>
<dbReference type="AlphaFoldDB" id="Q7UTU9"/>
<evidence type="ECO:0000313" key="1">
    <source>
        <dbReference type="EMBL" id="CAD73335.1"/>
    </source>
</evidence>
<name>Q7UTU9_RHOBA</name>
<reference evidence="1 2" key="1">
    <citation type="journal article" date="2003" name="Proc. Natl. Acad. Sci. U.S.A.">
        <title>Complete genome sequence of the marine planctomycete Pirellula sp. strain 1.</title>
        <authorList>
            <person name="Gloeckner F.O."/>
            <person name="Kube M."/>
            <person name="Bauer M."/>
            <person name="Teeling H."/>
            <person name="Lombardot T."/>
            <person name="Ludwig W."/>
            <person name="Gade D."/>
            <person name="Beck A."/>
            <person name="Borzym K."/>
            <person name="Heitmann K."/>
            <person name="Rabus R."/>
            <person name="Schlesner H."/>
            <person name="Amann R."/>
            <person name="Reinhardt R."/>
        </authorList>
    </citation>
    <scope>NUCLEOTIDE SEQUENCE [LARGE SCALE GENOMIC DNA]</scope>
    <source>
        <strain evidence="2">DSM 10527 / NCIMB 13988 / SH1</strain>
    </source>
</reference>
<dbReference type="Proteomes" id="UP000001025">
    <property type="component" value="Chromosome"/>
</dbReference>
<gene>
    <name evidence="1" type="ordered locus">RB3669</name>
</gene>
<evidence type="ECO:0000313" key="2">
    <source>
        <dbReference type="Proteomes" id="UP000001025"/>
    </source>
</evidence>
<dbReference type="InParanoid" id="Q7UTU9"/>
<dbReference type="EMBL" id="BX294139">
    <property type="protein sequence ID" value="CAD73335.1"/>
    <property type="molecule type" value="Genomic_DNA"/>
</dbReference>